<evidence type="ECO:0000313" key="3">
    <source>
        <dbReference type="EMBL" id="VDN05098.1"/>
    </source>
</evidence>
<dbReference type="WBParaSite" id="nOo.2.0.1.t13748-RA">
    <property type="protein sequence ID" value="nOo.2.0.1.t13748-RA"/>
    <property type="gene ID" value="nOo.2.0.1.g13748"/>
</dbReference>
<dbReference type="GO" id="GO:0043139">
    <property type="term" value="F:5'-3' DNA helicase activity"/>
    <property type="evidence" value="ECO:0007669"/>
    <property type="project" value="UniProtKB-EC"/>
</dbReference>
<dbReference type="PANTHER" id="PTHR10492:SF57">
    <property type="entry name" value="ATP-DEPENDENT DNA HELICASE"/>
    <property type="match status" value="1"/>
</dbReference>
<dbReference type="GO" id="GO:0016787">
    <property type="term" value="F:hydrolase activity"/>
    <property type="evidence" value="ECO:0007669"/>
    <property type="project" value="UniProtKB-KW"/>
</dbReference>
<evidence type="ECO:0000259" key="2">
    <source>
        <dbReference type="Pfam" id="PF05970"/>
    </source>
</evidence>
<organism evidence="5">
    <name type="scientific">Onchocerca ochengi</name>
    <name type="common">Filarial nematode worm</name>
    <dbReference type="NCBI Taxonomy" id="42157"/>
    <lineage>
        <taxon>Eukaryota</taxon>
        <taxon>Metazoa</taxon>
        <taxon>Ecdysozoa</taxon>
        <taxon>Nematoda</taxon>
        <taxon>Chromadorea</taxon>
        <taxon>Rhabditida</taxon>
        <taxon>Spirurina</taxon>
        <taxon>Spiruromorpha</taxon>
        <taxon>Filarioidea</taxon>
        <taxon>Onchocercidae</taxon>
        <taxon>Onchocerca</taxon>
    </lineage>
</organism>
<name>A0A182EZY6_ONCOC</name>
<dbReference type="OrthoDB" id="5862225at2759"/>
<keyword evidence="1" id="KW-0347">Helicase</keyword>
<feature type="domain" description="DNA helicase Pif1-like DEAD-box helicase" evidence="2">
    <location>
        <begin position="1"/>
        <end position="62"/>
    </location>
</feature>
<reference evidence="3 4" key="2">
    <citation type="submission" date="2018-08" db="EMBL/GenBank/DDBJ databases">
        <authorList>
            <person name="Laetsch R D."/>
            <person name="Stevens L."/>
            <person name="Kumar S."/>
            <person name="Blaxter L. M."/>
        </authorList>
    </citation>
    <scope>NUCLEOTIDE SEQUENCE [LARGE SCALE GENOMIC DNA]</scope>
</reference>
<dbReference type="PANTHER" id="PTHR10492">
    <property type="match status" value="1"/>
</dbReference>
<dbReference type="AlphaFoldDB" id="A0A182EZY6"/>
<keyword evidence="1" id="KW-0233">DNA recombination</keyword>
<comment type="similarity">
    <text evidence="1">Belongs to the helicase family.</text>
</comment>
<keyword evidence="4" id="KW-1185">Reference proteome</keyword>
<dbReference type="GO" id="GO:0000723">
    <property type="term" value="P:telomere maintenance"/>
    <property type="evidence" value="ECO:0007669"/>
    <property type="project" value="InterPro"/>
</dbReference>
<dbReference type="InterPro" id="IPR010285">
    <property type="entry name" value="DNA_helicase_pif1-like_DEAD"/>
</dbReference>
<dbReference type="InterPro" id="IPR036155">
    <property type="entry name" value="Crypto/Photolyase_N_sf"/>
</dbReference>
<accession>A0A182EZY6</accession>
<dbReference type="EMBL" id="UYRW01018380">
    <property type="protein sequence ID" value="VDN05098.1"/>
    <property type="molecule type" value="Genomic_DNA"/>
</dbReference>
<reference evidence="5" key="1">
    <citation type="submission" date="2016-06" db="UniProtKB">
        <authorList>
            <consortium name="WormBaseParasite"/>
        </authorList>
    </citation>
    <scope>IDENTIFICATION</scope>
</reference>
<keyword evidence="1" id="KW-0378">Hydrolase</keyword>
<keyword evidence="1" id="KW-0547">Nucleotide-binding</keyword>
<dbReference type="GO" id="GO:0006310">
    <property type="term" value="P:DNA recombination"/>
    <property type="evidence" value="ECO:0007669"/>
    <property type="project" value="UniProtKB-KW"/>
</dbReference>
<keyword evidence="1" id="KW-0067">ATP-binding</keyword>
<dbReference type="STRING" id="42157.A0A182EZY6"/>
<keyword evidence="1" id="KW-0227">DNA damage</keyword>
<evidence type="ECO:0000256" key="1">
    <source>
        <dbReference type="RuleBase" id="RU363044"/>
    </source>
</evidence>
<proteinExistence type="inferred from homology"/>
<comment type="cofactor">
    <cofactor evidence="1">
        <name>Mg(2+)</name>
        <dbReference type="ChEBI" id="CHEBI:18420"/>
    </cofactor>
</comment>
<evidence type="ECO:0000313" key="5">
    <source>
        <dbReference type="WBParaSite" id="nOo.2.0.1.t13748-RA"/>
    </source>
</evidence>
<gene>
    <name evidence="3" type="ORF">NOO_LOCUS13748</name>
</gene>
<dbReference type="Pfam" id="PF05970">
    <property type="entry name" value="PIF1"/>
    <property type="match status" value="1"/>
</dbReference>
<protein>
    <recommendedName>
        <fullName evidence="1">ATP-dependent DNA helicase</fullName>
        <ecNumber evidence="1">5.6.2.3</ecNumber>
    </recommendedName>
</protein>
<dbReference type="Proteomes" id="UP000271087">
    <property type="component" value="Unassembled WGS sequence"/>
</dbReference>
<dbReference type="GO" id="GO:0005524">
    <property type="term" value="F:ATP binding"/>
    <property type="evidence" value="ECO:0007669"/>
    <property type="project" value="UniProtKB-KW"/>
</dbReference>
<comment type="catalytic activity">
    <reaction evidence="1">
        <text>ATP + H2O = ADP + phosphate + H(+)</text>
        <dbReference type="Rhea" id="RHEA:13065"/>
        <dbReference type="ChEBI" id="CHEBI:15377"/>
        <dbReference type="ChEBI" id="CHEBI:15378"/>
        <dbReference type="ChEBI" id="CHEBI:30616"/>
        <dbReference type="ChEBI" id="CHEBI:43474"/>
        <dbReference type="ChEBI" id="CHEBI:456216"/>
        <dbReference type="EC" id="5.6.2.3"/>
    </reaction>
</comment>
<evidence type="ECO:0000313" key="4">
    <source>
        <dbReference type="Proteomes" id="UP000271087"/>
    </source>
</evidence>
<dbReference type="EC" id="5.6.2.3" evidence="1"/>
<sequence>MAHKKSIEALDRSLQDLRENIKPFGSALILFAGDFRQTLPVIPRSTPADKINACLKYSTILSHQLLEIGKGEMP</sequence>
<dbReference type="SUPFAM" id="SSF52425">
    <property type="entry name" value="Cryptochrome/photolyase, N-terminal domain"/>
    <property type="match status" value="1"/>
</dbReference>
<keyword evidence="1" id="KW-0234">DNA repair</keyword>
<dbReference type="GO" id="GO:0006281">
    <property type="term" value="P:DNA repair"/>
    <property type="evidence" value="ECO:0007669"/>
    <property type="project" value="UniProtKB-KW"/>
</dbReference>